<dbReference type="GO" id="GO:0005886">
    <property type="term" value="C:plasma membrane"/>
    <property type="evidence" value="ECO:0007669"/>
    <property type="project" value="UniProtKB-SubCell"/>
</dbReference>
<dbReference type="RefSeq" id="WP_180725698.1">
    <property type="nucleotide sequence ID" value="NZ_AP023176.1"/>
</dbReference>
<comment type="similarity">
    <text evidence="2">Belongs to the DoxX family.</text>
</comment>
<evidence type="ECO:0000256" key="4">
    <source>
        <dbReference type="ARBA" id="ARBA00022692"/>
    </source>
</evidence>
<accession>A0A7I8C147</accession>
<dbReference type="AlphaFoldDB" id="A0A7I8C147"/>
<feature type="transmembrane region" description="Helical" evidence="7">
    <location>
        <begin position="41"/>
        <end position="64"/>
    </location>
</feature>
<dbReference type="PANTHER" id="PTHR33452">
    <property type="entry name" value="OXIDOREDUCTASE CATD-RELATED"/>
    <property type="match status" value="1"/>
</dbReference>
<dbReference type="PANTHER" id="PTHR33452:SF1">
    <property type="entry name" value="INNER MEMBRANE PROTEIN YPHA-RELATED"/>
    <property type="match status" value="1"/>
</dbReference>
<evidence type="ECO:0000256" key="1">
    <source>
        <dbReference type="ARBA" id="ARBA00004651"/>
    </source>
</evidence>
<keyword evidence="3" id="KW-1003">Cell membrane</keyword>
<keyword evidence="5 7" id="KW-1133">Transmembrane helix</keyword>
<name>A0A7I8C147_9BURK</name>
<sequence>MDDDYAWIDLPVRLLMASLFLESGIGKLFNSAAMETYMRSFGVPGILLWPAAAWEIGSSLLLALGLGTRRIAPLLAGWCLLTATIFHTNFSDHVMVIMFFKNMVMAGGFLMLAKYGATGLSLDGWIEQKRDPDRVRDARFSGR</sequence>
<dbReference type="InterPro" id="IPR032808">
    <property type="entry name" value="DoxX"/>
</dbReference>
<feature type="transmembrane region" description="Helical" evidence="7">
    <location>
        <begin position="71"/>
        <end position="88"/>
    </location>
</feature>
<comment type="subcellular location">
    <subcellularLocation>
        <location evidence="1">Cell membrane</location>
        <topology evidence="1">Multi-pass membrane protein</topology>
    </subcellularLocation>
</comment>
<reference evidence="8 9" key="1">
    <citation type="journal article" date="2020" name="Genes (Basel)">
        <title>Genomic Comparison of Insect Gut Symbionts from Divergent Burkholderia Subclades.</title>
        <authorList>
            <person name="Takeshita K."/>
            <person name="Kikuchi Y."/>
        </authorList>
    </citation>
    <scope>NUCLEOTIDE SEQUENCE [LARGE SCALE GENOMIC DNA]</scope>
    <source>
        <strain evidence="8 9">PGU16</strain>
        <plasmid evidence="8 9">PPGU16_p1</plasmid>
    </source>
</reference>
<dbReference type="InterPro" id="IPR051907">
    <property type="entry name" value="DoxX-like_oxidoreductase"/>
</dbReference>
<dbReference type="KEGG" id="plad:PPGU16_72450"/>
<evidence type="ECO:0000256" key="2">
    <source>
        <dbReference type="ARBA" id="ARBA00006679"/>
    </source>
</evidence>
<evidence type="ECO:0000256" key="5">
    <source>
        <dbReference type="ARBA" id="ARBA00022989"/>
    </source>
</evidence>
<dbReference type="EMBL" id="AP023176">
    <property type="protein sequence ID" value="BCF94178.1"/>
    <property type="molecule type" value="Genomic_DNA"/>
</dbReference>
<keyword evidence="6 7" id="KW-0472">Membrane</keyword>
<evidence type="ECO:0000313" key="9">
    <source>
        <dbReference type="Proteomes" id="UP000510888"/>
    </source>
</evidence>
<gene>
    <name evidence="8" type="ORF">PPGU16_72450</name>
</gene>
<proteinExistence type="inferred from homology"/>
<dbReference type="Pfam" id="PF07681">
    <property type="entry name" value="DoxX"/>
    <property type="match status" value="1"/>
</dbReference>
<keyword evidence="9" id="KW-1185">Reference proteome</keyword>
<evidence type="ECO:0000256" key="7">
    <source>
        <dbReference type="SAM" id="Phobius"/>
    </source>
</evidence>
<dbReference type="Proteomes" id="UP000510888">
    <property type="component" value="Plasmid PPGU16_p1"/>
</dbReference>
<evidence type="ECO:0000256" key="6">
    <source>
        <dbReference type="ARBA" id="ARBA00023136"/>
    </source>
</evidence>
<geneLocation type="plasmid" evidence="8 9">
    <name>PPGU16_p1</name>
</geneLocation>
<protein>
    <recommendedName>
        <fullName evidence="10">DoxX family protein</fullName>
    </recommendedName>
</protein>
<evidence type="ECO:0008006" key="10">
    <source>
        <dbReference type="Google" id="ProtNLM"/>
    </source>
</evidence>
<evidence type="ECO:0000313" key="8">
    <source>
        <dbReference type="EMBL" id="BCF94178.1"/>
    </source>
</evidence>
<evidence type="ECO:0000256" key="3">
    <source>
        <dbReference type="ARBA" id="ARBA00022475"/>
    </source>
</evidence>
<keyword evidence="4 7" id="KW-0812">Transmembrane</keyword>
<keyword evidence="8" id="KW-0614">Plasmid</keyword>
<organism evidence="8 9">
    <name type="scientific">Paraburkholderia largidicola</name>
    <dbReference type="NCBI Taxonomy" id="3014751"/>
    <lineage>
        <taxon>Bacteria</taxon>
        <taxon>Pseudomonadati</taxon>
        <taxon>Pseudomonadota</taxon>
        <taxon>Betaproteobacteria</taxon>
        <taxon>Burkholderiales</taxon>
        <taxon>Burkholderiaceae</taxon>
        <taxon>Paraburkholderia</taxon>
    </lineage>
</organism>